<protein>
    <submittedName>
        <fullName evidence="1">Uncharacterized protein</fullName>
    </submittedName>
</protein>
<sequence>MLTERYVVTVFGINTQYYTDEFIAYLWEESADDEYNNSSIYVTALIDARTLVCGKNRGCDLGDTAYVISCLRNPIDTPDSEDYWDAFRRIILSIRVKLDNPAMTVTIQNADYYFFLKES</sequence>
<dbReference type="STRING" id="1120996.SAMN02746066_02678"/>
<evidence type="ECO:0000313" key="1">
    <source>
        <dbReference type="EMBL" id="SHM63137.1"/>
    </source>
</evidence>
<dbReference type="EMBL" id="FRCP01000013">
    <property type="protein sequence ID" value="SHM63137.1"/>
    <property type="molecule type" value="Genomic_DNA"/>
</dbReference>
<evidence type="ECO:0000313" key="2">
    <source>
        <dbReference type="Proteomes" id="UP000184038"/>
    </source>
</evidence>
<reference evidence="1 2" key="1">
    <citation type="submission" date="2016-11" db="EMBL/GenBank/DDBJ databases">
        <authorList>
            <person name="Jaros S."/>
            <person name="Januszkiewicz K."/>
            <person name="Wedrychowicz H."/>
        </authorList>
    </citation>
    <scope>NUCLEOTIDE SEQUENCE [LARGE SCALE GENOMIC DNA]</scope>
    <source>
        <strain evidence="1 2">DSM 15930</strain>
    </source>
</reference>
<dbReference type="Proteomes" id="UP000184038">
    <property type="component" value="Unassembled WGS sequence"/>
</dbReference>
<organism evidence="1 2">
    <name type="scientific">Anaerosporobacter mobilis DSM 15930</name>
    <dbReference type="NCBI Taxonomy" id="1120996"/>
    <lineage>
        <taxon>Bacteria</taxon>
        <taxon>Bacillati</taxon>
        <taxon>Bacillota</taxon>
        <taxon>Clostridia</taxon>
        <taxon>Lachnospirales</taxon>
        <taxon>Lachnospiraceae</taxon>
        <taxon>Anaerosporobacter</taxon>
    </lineage>
</organism>
<keyword evidence="2" id="KW-1185">Reference proteome</keyword>
<accession>A0A1M7KE68</accession>
<gene>
    <name evidence="1" type="ORF">SAMN02746066_02678</name>
</gene>
<proteinExistence type="predicted"/>
<dbReference type="AlphaFoldDB" id="A0A1M7KE68"/>
<name>A0A1M7KE68_9FIRM</name>